<dbReference type="SMART" id="SM01017">
    <property type="entry name" value="Arrestin_C"/>
    <property type="match status" value="1"/>
</dbReference>
<dbReference type="InterPro" id="IPR014752">
    <property type="entry name" value="Arrestin-like_C"/>
</dbReference>
<evidence type="ECO:0000256" key="1">
    <source>
        <dbReference type="ARBA" id="ARBA00005298"/>
    </source>
</evidence>
<evidence type="ECO:0000313" key="3">
    <source>
        <dbReference type="EMBL" id="KAH7147013.1"/>
    </source>
</evidence>
<dbReference type="GO" id="GO:0070086">
    <property type="term" value="P:ubiquitin-dependent endocytosis"/>
    <property type="evidence" value="ECO:0007669"/>
    <property type="project" value="TreeGrafter"/>
</dbReference>
<dbReference type="GO" id="GO:0005886">
    <property type="term" value="C:plasma membrane"/>
    <property type="evidence" value="ECO:0007669"/>
    <property type="project" value="TreeGrafter"/>
</dbReference>
<protein>
    <recommendedName>
        <fullName evidence="2">Arrestin C-terminal-like domain-containing protein</fullName>
    </recommendedName>
</protein>
<dbReference type="InterPro" id="IPR050357">
    <property type="entry name" value="Arrestin_domain-protein"/>
</dbReference>
<feature type="domain" description="Arrestin C-terminal-like" evidence="2">
    <location>
        <begin position="183"/>
        <end position="323"/>
    </location>
</feature>
<gene>
    <name evidence="3" type="ORF">B0J13DRAFT_664882</name>
</gene>
<dbReference type="PANTHER" id="PTHR11188">
    <property type="entry name" value="ARRESTIN DOMAIN CONTAINING PROTEIN"/>
    <property type="match status" value="1"/>
</dbReference>
<comment type="caution">
    <text evidence="3">The sequence shown here is derived from an EMBL/GenBank/DDBJ whole genome shotgun (WGS) entry which is preliminary data.</text>
</comment>
<evidence type="ECO:0000313" key="4">
    <source>
        <dbReference type="Proteomes" id="UP000717696"/>
    </source>
</evidence>
<name>A0A9P9EYN4_9HYPO</name>
<reference evidence="3" key="1">
    <citation type="journal article" date="2021" name="Nat. Commun.">
        <title>Genetic determinants of endophytism in the Arabidopsis root mycobiome.</title>
        <authorList>
            <person name="Mesny F."/>
            <person name="Miyauchi S."/>
            <person name="Thiergart T."/>
            <person name="Pickel B."/>
            <person name="Atanasova L."/>
            <person name="Karlsson M."/>
            <person name="Huettel B."/>
            <person name="Barry K.W."/>
            <person name="Haridas S."/>
            <person name="Chen C."/>
            <person name="Bauer D."/>
            <person name="Andreopoulos W."/>
            <person name="Pangilinan J."/>
            <person name="LaButti K."/>
            <person name="Riley R."/>
            <person name="Lipzen A."/>
            <person name="Clum A."/>
            <person name="Drula E."/>
            <person name="Henrissat B."/>
            <person name="Kohler A."/>
            <person name="Grigoriev I.V."/>
            <person name="Martin F.M."/>
            <person name="Hacquard S."/>
        </authorList>
    </citation>
    <scope>NUCLEOTIDE SEQUENCE</scope>
    <source>
        <strain evidence="3">MPI-CAGE-AT-0021</strain>
    </source>
</reference>
<dbReference type="PANTHER" id="PTHR11188:SF17">
    <property type="entry name" value="FI21816P1"/>
    <property type="match status" value="1"/>
</dbReference>
<dbReference type="GO" id="GO:0031625">
    <property type="term" value="F:ubiquitin protein ligase binding"/>
    <property type="evidence" value="ECO:0007669"/>
    <property type="project" value="TreeGrafter"/>
</dbReference>
<dbReference type="GO" id="GO:0005829">
    <property type="term" value="C:cytosol"/>
    <property type="evidence" value="ECO:0007669"/>
    <property type="project" value="TreeGrafter"/>
</dbReference>
<dbReference type="Pfam" id="PF02752">
    <property type="entry name" value="Arrestin_C"/>
    <property type="match status" value="1"/>
</dbReference>
<dbReference type="GO" id="GO:0030674">
    <property type="term" value="F:protein-macromolecule adaptor activity"/>
    <property type="evidence" value="ECO:0007669"/>
    <property type="project" value="TreeGrafter"/>
</dbReference>
<proteinExistence type="inferred from homology"/>
<organism evidence="3 4">
    <name type="scientific">Dactylonectria estremocensis</name>
    <dbReference type="NCBI Taxonomy" id="1079267"/>
    <lineage>
        <taxon>Eukaryota</taxon>
        <taxon>Fungi</taxon>
        <taxon>Dikarya</taxon>
        <taxon>Ascomycota</taxon>
        <taxon>Pezizomycotina</taxon>
        <taxon>Sordariomycetes</taxon>
        <taxon>Hypocreomycetidae</taxon>
        <taxon>Hypocreales</taxon>
        <taxon>Nectriaceae</taxon>
        <taxon>Dactylonectria</taxon>
    </lineage>
</organism>
<dbReference type="OrthoDB" id="2333384at2759"/>
<dbReference type="AlphaFoldDB" id="A0A9P9EYN4"/>
<keyword evidence="4" id="KW-1185">Reference proteome</keyword>
<dbReference type="Gene3D" id="2.60.40.640">
    <property type="match status" value="1"/>
</dbReference>
<evidence type="ECO:0000259" key="2">
    <source>
        <dbReference type="SMART" id="SM01017"/>
    </source>
</evidence>
<dbReference type="Proteomes" id="UP000717696">
    <property type="component" value="Unassembled WGS sequence"/>
</dbReference>
<comment type="similarity">
    <text evidence="1">Belongs to the arrestin family.</text>
</comment>
<sequence>MRSFLARVTGTPRARLKILQALKLPDCDYVFLSGHGEEARGQYLRGKAFLTLAKGEHVKGVHLKMTGRLSLQHHGADKFDSNKWEINDFFLHEWDPFLVQGPFEQQSTGWRTYEWPFELFIQGNQQESFRGCSHCGITYTLEASTFCEGPSNGILSFAPIRILRSPPLSDFDLMDPVTAQGKWAGKVEYNVTVRHRAIALGGLVPIDAQLRKLEPGVQITMAKFYLRETHALNDRFLPDLVTYEGQRIVTEWPLSLDATGIRIPAWQEYLELPKVVRRCSPDFNICGITIKHTLHFEATLGDSDGAELEYQVSIPVVLFVSPELPVNGWGVFAQEPIIGTDDAVHKDALSEGIHVPPKYIEEVGGINDCASPPPPYDPF</sequence>
<dbReference type="InterPro" id="IPR011022">
    <property type="entry name" value="Arrestin_C-like"/>
</dbReference>
<dbReference type="EMBL" id="JAGMUU010000008">
    <property type="protein sequence ID" value="KAH7147013.1"/>
    <property type="molecule type" value="Genomic_DNA"/>
</dbReference>
<accession>A0A9P9EYN4</accession>